<dbReference type="Pfam" id="PF12799">
    <property type="entry name" value="LRR_4"/>
    <property type="match status" value="1"/>
</dbReference>
<organism evidence="3 4">
    <name type="scientific">Chamaesiphon polymorphus CCALA 037</name>
    <dbReference type="NCBI Taxonomy" id="2107692"/>
    <lineage>
        <taxon>Bacteria</taxon>
        <taxon>Bacillati</taxon>
        <taxon>Cyanobacteriota</taxon>
        <taxon>Cyanophyceae</taxon>
        <taxon>Gomontiellales</taxon>
        <taxon>Chamaesiphonaceae</taxon>
        <taxon>Chamaesiphon</taxon>
    </lineage>
</organism>
<evidence type="ECO:0000256" key="2">
    <source>
        <dbReference type="ARBA" id="ARBA00022737"/>
    </source>
</evidence>
<dbReference type="PANTHER" id="PTHR46652">
    <property type="entry name" value="LEUCINE-RICH REPEAT AND IQ DOMAIN-CONTAINING PROTEIN 1-RELATED"/>
    <property type="match status" value="1"/>
</dbReference>
<evidence type="ECO:0000256" key="1">
    <source>
        <dbReference type="ARBA" id="ARBA00022614"/>
    </source>
</evidence>
<gene>
    <name evidence="3" type="ORF">C7B77_03255</name>
</gene>
<keyword evidence="1" id="KW-0433">Leucine-rich repeat</keyword>
<evidence type="ECO:0000313" key="3">
    <source>
        <dbReference type="EMBL" id="PSB58841.1"/>
    </source>
</evidence>
<keyword evidence="2" id="KW-0677">Repeat</keyword>
<keyword evidence="4" id="KW-1185">Reference proteome</keyword>
<protein>
    <recommendedName>
        <fullName evidence="5">Leucine-rich repeat domain-containing protein</fullName>
    </recommendedName>
</protein>
<dbReference type="InterPro" id="IPR032675">
    <property type="entry name" value="LRR_dom_sf"/>
</dbReference>
<dbReference type="AlphaFoldDB" id="A0A2T1GLZ0"/>
<dbReference type="EMBL" id="PVWO01000022">
    <property type="protein sequence ID" value="PSB58841.1"/>
    <property type="molecule type" value="Genomic_DNA"/>
</dbReference>
<dbReference type="Pfam" id="PF00560">
    <property type="entry name" value="LRR_1"/>
    <property type="match status" value="1"/>
</dbReference>
<dbReference type="Proteomes" id="UP000238937">
    <property type="component" value="Unassembled WGS sequence"/>
</dbReference>
<accession>A0A2T1GLZ0</accession>
<evidence type="ECO:0008006" key="5">
    <source>
        <dbReference type="Google" id="ProtNLM"/>
    </source>
</evidence>
<dbReference type="InterPro" id="IPR025875">
    <property type="entry name" value="Leu-rich_rpt_4"/>
</dbReference>
<sequence length="73" mass="8096">MINLTFLSLSENQIVEIEPLAGLDKLTFLGLRKNRIGNIKPLARLSNLVNLDLEGNSFAKQPCPLVPENICSF</sequence>
<dbReference type="InterPro" id="IPR001611">
    <property type="entry name" value="Leu-rich_rpt"/>
</dbReference>
<name>A0A2T1GLZ0_9CYAN</name>
<dbReference type="PANTHER" id="PTHR46652:SF3">
    <property type="entry name" value="LEUCINE-RICH REPEAT-CONTAINING PROTEIN 9"/>
    <property type="match status" value="1"/>
</dbReference>
<evidence type="ECO:0000313" key="4">
    <source>
        <dbReference type="Proteomes" id="UP000238937"/>
    </source>
</evidence>
<reference evidence="3 4" key="1">
    <citation type="submission" date="2018-03" db="EMBL/GenBank/DDBJ databases">
        <title>The ancient ancestry and fast evolution of plastids.</title>
        <authorList>
            <person name="Moore K.R."/>
            <person name="Magnabosco C."/>
            <person name="Momper L."/>
            <person name="Gold D.A."/>
            <person name="Bosak T."/>
            <person name="Fournier G.P."/>
        </authorList>
    </citation>
    <scope>NUCLEOTIDE SEQUENCE [LARGE SCALE GENOMIC DNA]</scope>
    <source>
        <strain evidence="3 4">CCALA 037</strain>
    </source>
</reference>
<comment type="caution">
    <text evidence="3">The sequence shown here is derived from an EMBL/GenBank/DDBJ whole genome shotgun (WGS) entry which is preliminary data.</text>
</comment>
<proteinExistence type="predicted"/>
<dbReference type="PROSITE" id="PS51450">
    <property type="entry name" value="LRR"/>
    <property type="match status" value="2"/>
</dbReference>
<dbReference type="Gene3D" id="3.80.10.10">
    <property type="entry name" value="Ribonuclease Inhibitor"/>
    <property type="match status" value="1"/>
</dbReference>
<dbReference type="InterPro" id="IPR050836">
    <property type="entry name" value="SDS22/Internalin_LRR"/>
</dbReference>
<dbReference type="SUPFAM" id="SSF52058">
    <property type="entry name" value="L domain-like"/>
    <property type="match status" value="1"/>
</dbReference>